<dbReference type="PROSITE" id="PS50893">
    <property type="entry name" value="ABC_TRANSPORTER_2"/>
    <property type="match status" value="1"/>
</dbReference>
<dbReference type="Gene3D" id="3.40.50.300">
    <property type="entry name" value="P-loop containing nucleotide triphosphate hydrolases"/>
    <property type="match status" value="1"/>
</dbReference>
<feature type="transmembrane region" description="Helical" evidence="8">
    <location>
        <begin position="47"/>
        <end position="69"/>
    </location>
</feature>
<dbReference type="PROSITE" id="PS00211">
    <property type="entry name" value="ABC_TRANSPORTER_1"/>
    <property type="match status" value="1"/>
</dbReference>
<dbReference type="GO" id="GO:0005524">
    <property type="term" value="F:ATP binding"/>
    <property type="evidence" value="ECO:0007669"/>
    <property type="project" value="UniProtKB-KW"/>
</dbReference>
<dbReference type="PROSITE" id="PS50929">
    <property type="entry name" value="ABC_TM1F"/>
    <property type="match status" value="1"/>
</dbReference>
<evidence type="ECO:0000256" key="8">
    <source>
        <dbReference type="SAM" id="Phobius"/>
    </source>
</evidence>
<dbReference type="InterPro" id="IPR003593">
    <property type="entry name" value="AAA+_ATPase"/>
</dbReference>
<evidence type="ECO:0000313" key="11">
    <source>
        <dbReference type="EMBL" id="MPM09112.1"/>
    </source>
</evidence>
<dbReference type="Gene3D" id="1.20.1560.10">
    <property type="entry name" value="ABC transporter type 1, transmembrane domain"/>
    <property type="match status" value="1"/>
</dbReference>
<evidence type="ECO:0000256" key="4">
    <source>
        <dbReference type="ARBA" id="ARBA00022741"/>
    </source>
</evidence>
<dbReference type="PANTHER" id="PTHR43394">
    <property type="entry name" value="ATP-DEPENDENT PERMEASE MDL1, MITOCHONDRIAL"/>
    <property type="match status" value="1"/>
</dbReference>
<name>A0A644WZ51_9ZZZZ</name>
<evidence type="ECO:0000259" key="9">
    <source>
        <dbReference type="PROSITE" id="PS50893"/>
    </source>
</evidence>
<feature type="domain" description="ABC transmembrane type-1" evidence="10">
    <location>
        <begin position="50"/>
        <end position="337"/>
    </location>
</feature>
<keyword evidence="5 11" id="KW-0067">ATP-binding</keyword>
<keyword evidence="4" id="KW-0547">Nucleotide-binding</keyword>
<feature type="transmembrane region" description="Helical" evidence="8">
    <location>
        <begin position="89"/>
        <end position="110"/>
    </location>
</feature>
<dbReference type="GO" id="GO:0016020">
    <property type="term" value="C:membrane"/>
    <property type="evidence" value="ECO:0007669"/>
    <property type="project" value="UniProtKB-SubCell"/>
</dbReference>
<dbReference type="Pfam" id="PF00664">
    <property type="entry name" value="ABC_membrane"/>
    <property type="match status" value="1"/>
</dbReference>
<dbReference type="GO" id="GO:0016887">
    <property type="term" value="F:ATP hydrolysis activity"/>
    <property type="evidence" value="ECO:0007669"/>
    <property type="project" value="InterPro"/>
</dbReference>
<evidence type="ECO:0000256" key="5">
    <source>
        <dbReference type="ARBA" id="ARBA00022840"/>
    </source>
</evidence>
<evidence type="ECO:0000256" key="6">
    <source>
        <dbReference type="ARBA" id="ARBA00022989"/>
    </source>
</evidence>
<dbReference type="SUPFAM" id="SSF90123">
    <property type="entry name" value="ABC transporter transmembrane region"/>
    <property type="match status" value="1"/>
</dbReference>
<proteinExistence type="predicted"/>
<keyword evidence="2" id="KW-0813">Transport</keyword>
<dbReference type="GO" id="GO:0015421">
    <property type="term" value="F:ABC-type oligopeptide transporter activity"/>
    <property type="evidence" value="ECO:0007669"/>
    <property type="project" value="TreeGrafter"/>
</dbReference>
<comment type="caution">
    <text evidence="11">The sequence shown here is derived from an EMBL/GenBank/DDBJ whole genome shotgun (WGS) entry which is preliminary data.</text>
</comment>
<dbReference type="InterPro" id="IPR039421">
    <property type="entry name" value="Type_1_exporter"/>
</dbReference>
<dbReference type="FunFam" id="3.40.50.300:FF:000287">
    <property type="entry name" value="Multidrug ABC transporter ATP-binding protein"/>
    <property type="match status" value="1"/>
</dbReference>
<organism evidence="11">
    <name type="scientific">bioreactor metagenome</name>
    <dbReference type="NCBI Taxonomy" id="1076179"/>
    <lineage>
        <taxon>unclassified sequences</taxon>
        <taxon>metagenomes</taxon>
        <taxon>ecological metagenomes</taxon>
    </lineage>
</organism>
<dbReference type="InterPro" id="IPR017871">
    <property type="entry name" value="ABC_transporter-like_CS"/>
</dbReference>
<keyword evidence="7 8" id="KW-0472">Membrane</keyword>
<feature type="transmembrane region" description="Helical" evidence="8">
    <location>
        <begin position="274"/>
        <end position="299"/>
    </location>
</feature>
<keyword evidence="3 8" id="KW-0812">Transmembrane</keyword>
<dbReference type="SUPFAM" id="SSF52540">
    <property type="entry name" value="P-loop containing nucleoside triphosphate hydrolases"/>
    <property type="match status" value="1"/>
</dbReference>
<dbReference type="CDD" id="cd18550">
    <property type="entry name" value="ABC_6TM_exporter_like"/>
    <property type="match status" value="1"/>
</dbReference>
<dbReference type="InterPro" id="IPR036640">
    <property type="entry name" value="ABC1_TM_sf"/>
</dbReference>
<comment type="subcellular location">
    <subcellularLocation>
        <location evidence="1">Membrane</location>
        <topology evidence="1">Multi-pass membrane protein</topology>
    </subcellularLocation>
</comment>
<accession>A0A644WZ51</accession>
<gene>
    <name evidence="11" type="ORF">SDC9_55428</name>
</gene>
<dbReference type="SMART" id="SM00382">
    <property type="entry name" value="AAA"/>
    <property type="match status" value="1"/>
</dbReference>
<evidence type="ECO:0000259" key="10">
    <source>
        <dbReference type="PROSITE" id="PS50929"/>
    </source>
</evidence>
<dbReference type="InterPro" id="IPR027417">
    <property type="entry name" value="P-loop_NTPase"/>
</dbReference>
<feature type="transmembrane region" description="Helical" evidence="8">
    <location>
        <begin position="187"/>
        <end position="204"/>
    </location>
</feature>
<evidence type="ECO:0000256" key="1">
    <source>
        <dbReference type="ARBA" id="ARBA00004141"/>
    </source>
</evidence>
<reference evidence="11" key="1">
    <citation type="submission" date="2019-08" db="EMBL/GenBank/DDBJ databases">
        <authorList>
            <person name="Kucharzyk K."/>
            <person name="Murdoch R.W."/>
            <person name="Higgins S."/>
            <person name="Loffler F."/>
        </authorList>
    </citation>
    <scope>NUCLEOTIDE SEQUENCE</scope>
</reference>
<dbReference type="Pfam" id="PF00005">
    <property type="entry name" value="ABC_tran"/>
    <property type="match status" value="1"/>
</dbReference>
<keyword evidence="6 8" id="KW-1133">Transmembrane helix</keyword>
<dbReference type="AlphaFoldDB" id="A0A644WZ51"/>
<evidence type="ECO:0000256" key="3">
    <source>
        <dbReference type="ARBA" id="ARBA00022692"/>
    </source>
</evidence>
<feature type="transmembrane region" description="Helical" evidence="8">
    <location>
        <begin position="157"/>
        <end position="181"/>
    </location>
</feature>
<protein>
    <submittedName>
        <fullName evidence="11">Putative ABC transporter ATP-binding protein</fullName>
    </submittedName>
</protein>
<evidence type="ECO:0000256" key="7">
    <source>
        <dbReference type="ARBA" id="ARBA00023136"/>
    </source>
</evidence>
<feature type="domain" description="ABC transporter" evidence="9">
    <location>
        <begin position="371"/>
        <end position="605"/>
    </location>
</feature>
<evidence type="ECO:0000256" key="2">
    <source>
        <dbReference type="ARBA" id="ARBA00022448"/>
    </source>
</evidence>
<sequence>MPAVGRPGPSIGGGPRGFLTEEEKLNRPKLSKALLLRILAYLKPYKIQFVFVFAAILISAVIGLFPSLITGKIVDEALVGKDMALLIKLLLLALVTLTASQAIGVLQSYINSWISQRIIFDMQNQMYAHLQQMPHSFYTTEKQGDILTRMDNDISGVGTVITNTLTTSVANVAIMIATLIALFSLNWKMALIGIAIIPLTLIPARRVGQTRWKLLADVQAERDNMNQMLTETLSVSGSMLMKLFTREKSEYDRFVSVNERVTKLTLKEQRSGKWFVMILGTLSQIGPLLIYFMGGWLIISKTDTALTIGTITAMIALVNRLYGPVNSLLNLGVDFTRSLALFTRIFGYYDKEVTIKSKPDAVQPDLEQTEISFRHVTFTYEQKEPILKDISFTIPSGSMVAIVGPSGAGKSTIVNLLLRLYDVNAGEITVAGTDIRDFDLTYLRSNIGVVTQDAYLFNGTIRENLLYAKPDATQQEMEAACRLANIHVFIAAQEKGYDTMVGNRGLKLSGGEKQRISIARVALKNPKILVLDEATSSLDSISENAIQNALEAVMRGKTSVVIAHRLTTVLAADWILVVKDGIICEQGTHDRLLEQNGVYRELYETQFKRVLEHEGI</sequence>
<dbReference type="PANTHER" id="PTHR43394:SF1">
    <property type="entry name" value="ATP-BINDING CASSETTE SUB-FAMILY B MEMBER 10, MITOCHONDRIAL"/>
    <property type="match status" value="1"/>
</dbReference>
<dbReference type="InterPro" id="IPR011527">
    <property type="entry name" value="ABC1_TM_dom"/>
</dbReference>
<dbReference type="InterPro" id="IPR003439">
    <property type="entry name" value="ABC_transporter-like_ATP-bd"/>
</dbReference>
<dbReference type="EMBL" id="VSSQ01001531">
    <property type="protein sequence ID" value="MPM09112.1"/>
    <property type="molecule type" value="Genomic_DNA"/>
</dbReference>